<dbReference type="KEGG" id="lpav:PLANPX_4862"/>
<dbReference type="InterPro" id="IPR006558">
    <property type="entry name" value="LamG-like"/>
</dbReference>
<keyword evidence="9" id="KW-1185">Reference proteome</keyword>
<keyword evidence="3" id="KW-0378">Hydrolase</keyword>
<keyword evidence="4" id="KW-1015">Disulfide bond</keyword>
<evidence type="ECO:0000313" key="8">
    <source>
        <dbReference type="EMBL" id="BBO35250.1"/>
    </source>
</evidence>
<gene>
    <name evidence="8" type="ORF">PLANPX_4862</name>
</gene>
<keyword evidence="2 6" id="KW-0732">Signal</keyword>
<feature type="chain" id="PRO_5024901888" description="LamG-like jellyroll fold domain-containing protein" evidence="6">
    <location>
        <begin position="27"/>
        <end position="1045"/>
    </location>
</feature>
<dbReference type="Pfam" id="PF08244">
    <property type="entry name" value="Glyco_hydro_32C"/>
    <property type="match status" value="1"/>
</dbReference>
<dbReference type="Gene3D" id="2.60.120.560">
    <property type="entry name" value="Exo-inulinase, domain 1"/>
    <property type="match status" value="1"/>
</dbReference>
<dbReference type="CDD" id="cd18622">
    <property type="entry name" value="GH32_Inu-like"/>
    <property type="match status" value="1"/>
</dbReference>
<dbReference type="GO" id="GO:0005737">
    <property type="term" value="C:cytoplasm"/>
    <property type="evidence" value="ECO:0007669"/>
    <property type="project" value="TreeGrafter"/>
</dbReference>
<evidence type="ECO:0000259" key="7">
    <source>
        <dbReference type="SMART" id="SM00560"/>
    </source>
</evidence>
<evidence type="ECO:0000256" key="2">
    <source>
        <dbReference type="ARBA" id="ARBA00022729"/>
    </source>
</evidence>
<proteinExistence type="inferred from homology"/>
<comment type="similarity">
    <text evidence="1">Belongs to the glycosyl hydrolase 32 family.</text>
</comment>
<protein>
    <recommendedName>
        <fullName evidence="7">LamG-like jellyroll fold domain-containing protein</fullName>
    </recommendedName>
</protein>
<name>A0A5K7XEM4_9BACT</name>
<evidence type="ECO:0000256" key="5">
    <source>
        <dbReference type="ARBA" id="ARBA00023295"/>
    </source>
</evidence>
<dbReference type="PANTHER" id="PTHR42800:SF1">
    <property type="entry name" value="EXOINULINASE INUD (AFU_ORTHOLOGUE AFUA_5G00480)"/>
    <property type="match status" value="1"/>
</dbReference>
<dbReference type="InterPro" id="IPR013189">
    <property type="entry name" value="Glyco_hydro_32_C"/>
</dbReference>
<organism evidence="8 9">
    <name type="scientific">Lacipirellula parvula</name>
    <dbReference type="NCBI Taxonomy" id="2650471"/>
    <lineage>
        <taxon>Bacteria</taxon>
        <taxon>Pseudomonadati</taxon>
        <taxon>Planctomycetota</taxon>
        <taxon>Planctomycetia</taxon>
        <taxon>Pirellulales</taxon>
        <taxon>Lacipirellulaceae</taxon>
        <taxon>Lacipirellula</taxon>
    </lineage>
</organism>
<dbReference type="AlphaFoldDB" id="A0A5K7XEM4"/>
<dbReference type="Pfam" id="PF13385">
    <property type="entry name" value="Laminin_G_3"/>
    <property type="match status" value="1"/>
</dbReference>
<dbReference type="RefSeq" id="WP_172992226.1">
    <property type="nucleotide sequence ID" value="NZ_AP021861.1"/>
</dbReference>
<evidence type="ECO:0000313" key="9">
    <source>
        <dbReference type="Proteomes" id="UP000326837"/>
    </source>
</evidence>
<dbReference type="GO" id="GO:0005987">
    <property type="term" value="P:sucrose catabolic process"/>
    <property type="evidence" value="ECO:0007669"/>
    <property type="project" value="TreeGrafter"/>
</dbReference>
<accession>A0A5K7XEM4</accession>
<dbReference type="Pfam" id="PF00251">
    <property type="entry name" value="Glyco_hydro_32N"/>
    <property type="match status" value="1"/>
</dbReference>
<dbReference type="SMART" id="SM00560">
    <property type="entry name" value="LamGL"/>
    <property type="match status" value="1"/>
</dbReference>
<dbReference type="Gene3D" id="2.115.10.20">
    <property type="entry name" value="Glycosyl hydrolase domain, family 43"/>
    <property type="match status" value="1"/>
</dbReference>
<dbReference type="SUPFAM" id="SSF49899">
    <property type="entry name" value="Concanavalin A-like lectins/glucanases"/>
    <property type="match status" value="2"/>
</dbReference>
<dbReference type="PANTHER" id="PTHR42800">
    <property type="entry name" value="EXOINULINASE INUD (AFU_ORTHOLOGUE AFUA_5G00480)"/>
    <property type="match status" value="1"/>
</dbReference>
<reference evidence="9" key="1">
    <citation type="submission" date="2019-10" db="EMBL/GenBank/DDBJ databases">
        <title>Lacipirellula parvula gen. nov., sp. nov., representing a lineage of planctomycetes widespread in freshwater anoxic habitats, and description of the family Lacipirellulaceae.</title>
        <authorList>
            <person name="Dedysh S.N."/>
            <person name="Kulichevskaya I.S."/>
            <person name="Beletsky A.V."/>
            <person name="Rakitin A.L."/>
            <person name="Mardanov A.V."/>
            <person name="Ivanova A.A."/>
            <person name="Saltykova V.X."/>
            <person name="Rijpstra W.I.C."/>
            <person name="Sinninghe Damste J.S."/>
            <person name="Ravin N.V."/>
        </authorList>
    </citation>
    <scope>NUCLEOTIDE SEQUENCE [LARGE SCALE GENOMIC DNA]</scope>
    <source>
        <strain evidence="9">PX69</strain>
    </source>
</reference>
<dbReference type="Proteomes" id="UP000326837">
    <property type="component" value="Chromosome"/>
</dbReference>
<evidence type="ECO:0000256" key="6">
    <source>
        <dbReference type="SAM" id="SignalP"/>
    </source>
</evidence>
<feature type="domain" description="LamG-like jellyroll fold" evidence="7">
    <location>
        <begin position="545"/>
        <end position="685"/>
    </location>
</feature>
<feature type="signal peptide" evidence="6">
    <location>
        <begin position="1"/>
        <end position="26"/>
    </location>
</feature>
<evidence type="ECO:0000256" key="4">
    <source>
        <dbReference type="ARBA" id="ARBA00023157"/>
    </source>
</evidence>
<keyword evidence="5" id="KW-0326">Glycosidase</keyword>
<dbReference type="InterPro" id="IPR013148">
    <property type="entry name" value="Glyco_hydro_32_N"/>
</dbReference>
<dbReference type="Gene3D" id="2.60.120.200">
    <property type="match status" value="1"/>
</dbReference>
<evidence type="ECO:0000256" key="3">
    <source>
        <dbReference type="ARBA" id="ARBA00022801"/>
    </source>
</evidence>
<dbReference type="InterPro" id="IPR023296">
    <property type="entry name" value="Glyco_hydro_beta-prop_sf"/>
</dbReference>
<dbReference type="InterPro" id="IPR013320">
    <property type="entry name" value="ConA-like_dom_sf"/>
</dbReference>
<dbReference type="EMBL" id="AP021861">
    <property type="protein sequence ID" value="BBO35250.1"/>
    <property type="molecule type" value="Genomic_DNA"/>
</dbReference>
<dbReference type="GO" id="GO:0004575">
    <property type="term" value="F:sucrose alpha-glucosidase activity"/>
    <property type="evidence" value="ECO:0007669"/>
    <property type="project" value="TreeGrafter"/>
</dbReference>
<sequence length="1045" mass="110493">MRSWFRRGVLACAAVSGVVHGNAATAAELYDEQYRPQFHFSAKQGWLNDPNGLVYFEGKYHLFYQHNPFGTGWGNMSWGHATSPDLIHWTEKSPAIVGDPTGVKFSGTANIDYANTAGLQVGNTPTMLLHYTSVGSFDQRMAYSTDGGNSFRYYSGNPILPATPNKDDRDPQVFWHEASNKWVQALWVAETNARPSGIAFYGSPDMKNWSYLSETPGYFECPDIFELAVDGNSNNKRWVLYGADGKYQVGQFNGTAFVPDSPSQGKLTQDYGANFYAAQSWHNVPASDGRRIQVAWMNGASYPGMPFNQQMSFPVELTLHSTANGIQMYREPIAEISSLHGAEHAVNNTTLRPGTNPLAGLAGEQFHISTEIELGTSSSFGFNIRGTQVNYSVATQTLSVLGRTAPLAPINGRISLELLLDRSSLEVFGNSGAVSLTSGFLPSASNQQIGMFATGGNARIVSLSAFELNSAWPAQQPAAPQGLIGKWNFNEPSLAAGFVDKAGNDLLLSNSGIASGGSGVAGNGANLDNTGDYAFVPDNSLLNADSMSVSLWFRPDAAGQSANIVNKSRASAGNSWGLEQLADGRLKFLVSTENGGSTAIVTQQAVAINDWHHAVASYDAELGRLELFVDGKLAAAGEGAVSGPIAYDNSPMFLGKQMVGTGNAANAFDGAVDEMQIYGSALTPGEIRFVKLHPDLAATPDVYAPGPLTLQINSDTGATSIVNPTGSALSIKGYSIHSNANGLNVAGWQSLDDRTGGEYVNWQEANPTASSISEINIVGSLAIGAAGRLALGAPTAALGTPKFGTAVRNTEYAFEYLTATGLVQHGLVELMGSNATNNLVITVDPLSGQATLKNDSTYAVGLLGYSITSQSGALRPANGAWTSLADQGFNQLQEANPSATSLSELVPFAGNALVIAPGQTFTLGSLFNVAGDDDLQFQFYLSSNPLEGDFNADGAVNALDLQAWKAGFGTAYSGDHFVKWQRNYGKTSAQAAPVILRGVVRYGTVGAVVASVPEPATCSAAVLAFPFAAAVGRRRRAALISMNVN</sequence>
<dbReference type="InterPro" id="IPR001362">
    <property type="entry name" value="Glyco_hydro_32"/>
</dbReference>
<evidence type="ECO:0000256" key="1">
    <source>
        <dbReference type="ARBA" id="ARBA00009902"/>
    </source>
</evidence>
<dbReference type="SUPFAM" id="SSF75005">
    <property type="entry name" value="Arabinanase/levansucrase/invertase"/>
    <property type="match status" value="1"/>
</dbReference>
<dbReference type="SMART" id="SM00640">
    <property type="entry name" value="Glyco_32"/>
    <property type="match status" value="1"/>
</dbReference>